<sequence>MDLGGSFVGSTANSFVFDDEFKFSATNPQTPPLLKINVPTGLQFAGNPGRIESKSTAPAGVNLLGRPVFGLRVPDGKSLLLVGGDIAINGGGERFRAGLHARGGRLELAAVGSDAKVGLSVDGNNLSLSFPDDIARTDIYLDNRTDINARAGAGGSIAVNTRNLNLTQGSVIVTGISSKSSSFDSKAGDIQIDTTGIISLKNISFISNSINGGTGDAGDINIKTHSLFLDNNSFIASSNRRGNGNAGNLIVTADNTVSVRGGSFLASNTFEQGNAGNISINVRNLVLFDGVSGPERLFTSSGIYSNVQRRAQGNSGEVNITAKSVSFTNGAGIFTNIFGLGNAGNININAQNRVSFDGVGPSGRRSGAFSDIMEEKSEGRGADINIITGSLFLKNGALLSTNTEGKGDAGNVNIKARDTVSLNAGSIFSDVEQGAKGQGGDINITSGSLFVTDGAQLIAATRGQGDAGRVNINSRDTAVFDGIGSDGFSSGAFSAVGESATGHGSGININTNILSVTNGAVLNASTAGEGKAGSITVNSKTLEVKNNGRLRTTTSSNFDAGDITLNVKEKINVSGTESGIFANTTINSNGKGGSIIIDPQNVTIRDGAKISVDSQGEGISGDIQLVAGLLTLDKGTISAETRSNTGGNITLKLKDLLLLRNSSQISSTAGNQQFGGDGGNINIDTPFIVASPQGNNDITANAFSGRGGNINIATQGIFGLSPRSREELQSLLNTNNPADLDPGNLPSSDVTAISQQNPSLSGQISINNLFESSRGTEELPTDVVDAASLINRNICIASGQRSQFFITGKGGLPPSPYNLFDPNSTWEDWSVTKEREISKPKPKTKPTQTKNQLSKPIEQNKNEQLNPIVQAQDWVLDGNGNVVLTSKPVKVTQQGTWLHQEDCLRLGKKKS</sequence>
<dbReference type="InterPro" id="IPR012334">
    <property type="entry name" value="Pectin_lyas_fold"/>
</dbReference>
<proteinExistence type="predicted"/>
<gene>
    <name evidence="2" type="ORF">BC008_37900</name>
</gene>
<accession>A0A0V7ZDQ9</accession>
<evidence type="ECO:0000313" key="3">
    <source>
        <dbReference type="Proteomes" id="UP000053372"/>
    </source>
</evidence>
<dbReference type="InterPro" id="IPR011050">
    <property type="entry name" value="Pectin_lyase_fold/virulence"/>
</dbReference>
<keyword evidence="3" id="KW-1185">Reference proteome</keyword>
<reference evidence="2 3" key="1">
    <citation type="journal article" date="2015" name="Genome Announc.">
        <title>Draft Genome of the Euendolithic (true boring) Cyanobacterium Mastigocoleus testarum strain BC008.</title>
        <authorList>
            <person name="Guida B.S."/>
            <person name="Garcia-Pichel F."/>
        </authorList>
    </citation>
    <scope>NUCLEOTIDE SEQUENCE [LARGE SCALE GENOMIC DNA]</scope>
    <source>
        <strain evidence="2 3">BC008</strain>
    </source>
</reference>
<comment type="caution">
    <text evidence="2">The sequence shown here is derived from an EMBL/GenBank/DDBJ whole genome shotgun (WGS) entry which is preliminary data.</text>
</comment>
<organism evidence="2 3">
    <name type="scientific">Mastigocoleus testarum BC008</name>
    <dbReference type="NCBI Taxonomy" id="371196"/>
    <lineage>
        <taxon>Bacteria</taxon>
        <taxon>Bacillati</taxon>
        <taxon>Cyanobacteriota</taxon>
        <taxon>Cyanophyceae</taxon>
        <taxon>Nostocales</taxon>
        <taxon>Hapalosiphonaceae</taxon>
        <taxon>Mastigocoleus</taxon>
    </lineage>
</organism>
<dbReference type="SUPFAM" id="SSF51126">
    <property type="entry name" value="Pectin lyase-like"/>
    <property type="match status" value="4"/>
</dbReference>
<evidence type="ECO:0000313" key="2">
    <source>
        <dbReference type="EMBL" id="KST62615.1"/>
    </source>
</evidence>
<feature type="compositionally biased region" description="Polar residues" evidence="1">
    <location>
        <begin position="851"/>
        <end position="863"/>
    </location>
</feature>
<dbReference type="Proteomes" id="UP000053372">
    <property type="component" value="Unassembled WGS sequence"/>
</dbReference>
<evidence type="ECO:0008006" key="4">
    <source>
        <dbReference type="Google" id="ProtNLM"/>
    </source>
</evidence>
<protein>
    <recommendedName>
        <fullName evidence="4">Filamentous haemagglutinin FhaB/tRNA nuclease CdiA-like TPS domain-containing protein</fullName>
    </recommendedName>
</protein>
<feature type="region of interest" description="Disordered" evidence="1">
    <location>
        <begin position="833"/>
        <end position="863"/>
    </location>
</feature>
<name>A0A0V7ZDQ9_9CYAN</name>
<dbReference type="OrthoDB" id="524782at2"/>
<dbReference type="AlphaFoldDB" id="A0A0V7ZDQ9"/>
<dbReference type="EMBL" id="LMTZ01000151">
    <property type="protein sequence ID" value="KST62615.1"/>
    <property type="molecule type" value="Genomic_DNA"/>
</dbReference>
<evidence type="ECO:0000256" key="1">
    <source>
        <dbReference type="SAM" id="MobiDB-lite"/>
    </source>
</evidence>
<dbReference type="Gene3D" id="2.160.20.10">
    <property type="entry name" value="Single-stranded right-handed beta-helix, Pectin lyase-like"/>
    <property type="match status" value="2"/>
</dbReference>